<evidence type="ECO:0000313" key="6">
    <source>
        <dbReference type="Proteomes" id="UP000198948"/>
    </source>
</evidence>
<dbReference type="Gene3D" id="4.10.80.30">
    <property type="entry name" value="DNA polymerase, domain 6"/>
    <property type="match status" value="1"/>
</dbReference>
<protein>
    <submittedName>
        <fullName evidence="5">Flagellum-specific peptidoglycan hydrolase FlgJ</fullName>
    </submittedName>
</protein>
<dbReference type="InterPro" id="IPR051056">
    <property type="entry name" value="Glycosyl_Hydrolase_73"/>
</dbReference>
<gene>
    <name evidence="5" type="ORF">SAMN04488559_10670</name>
</gene>
<dbReference type="Gene3D" id="1.10.530.10">
    <property type="match status" value="1"/>
</dbReference>
<dbReference type="InterPro" id="IPR002901">
    <property type="entry name" value="MGlyc_endo_b_GlcNAc-like_dom"/>
</dbReference>
<feature type="region of interest" description="Disordered" evidence="3">
    <location>
        <begin position="381"/>
        <end position="427"/>
    </location>
</feature>
<evidence type="ECO:0000313" key="5">
    <source>
        <dbReference type="EMBL" id="SER79341.1"/>
    </source>
</evidence>
<dbReference type="RefSeq" id="WP_245706242.1">
    <property type="nucleotide sequence ID" value="NZ_FOHA01000006.1"/>
</dbReference>
<evidence type="ECO:0000259" key="4">
    <source>
        <dbReference type="SMART" id="SM00047"/>
    </source>
</evidence>
<feature type="compositionally biased region" description="Basic and acidic residues" evidence="3">
    <location>
        <begin position="44"/>
        <end position="62"/>
    </location>
</feature>
<evidence type="ECO:0000256" key="1">
    <source>
        <dbReference type="ARBA" id="ARBA00010266"/>
    </source>
</evidence>
<feature type="compositionally biased region" description="Polar residues" evidence="3">
    <location>
        <begin position="383"/>
        <end position="398"/>
    </location>
</feature>
<feature type="compositionally biased region" description="Basic and acidic residues" evidence="3">
    <location>
        <begin position="160"/>
        <end position="191"/>
    </location>
</feature>
<comment type="similarity">
    <text evidence="1">Belongs to the glycosyl hydrolase 73 family.</text>
</comment>
<evidence type="ECO:0000256" key="2">
    <source>
        <dbReference type="ARBA" id="ARBA00022801"/>
    </source>
</evidence>
<dbReference type="PANTHER" id="PTHR33308:SF9">
    <property type="entry name" value="PEPTIDOGLYCAN HYDROLASE FLGJ"/>
    <property type="match status" value="1"/>
</dbReference>
<dbReference type="EMBL" id="FOHA01000006">
    <property type="protein sequence ID" value="SER79341.1"/>
    <property type="molecule type" value="Genomic_DNA"/>
</dbReference>
<feature type="compositionally biased region" description="Basic and acidic residues" evidence="3">
    <location>
        <begin position="144"/>
        <end position="153"/>
    </location>
</feature>
<feature type="region of interest" description="Disordered" evidence="3">
    <location>
        <begin position="44"/>
        <end position="191"/>
    </location>
</feature>
<keyword evidence="2 5" id="KW-0378">Hydrolase</keyword>
<reference evidence="5 6" key="1">
    <citation type="submission" date="2016-10" db="EMBL/GenBank/DDBJ databases">
        <authorList>
            <person name="de Groot N.N."/>
        </authorList>
    </citation>
    <scope>NUCLEOTIDE SEQUENCE [LARGE SCALE GENOMIC DNA]</scope>
    <source>
        <strain evidence="5 6">DSM 13760</strain>
    </source>
</reference>
<dbReference type="GO" id="GO:0004040">
    <property type="term" value="F:amidase activity"/>
    <property type="evidence" value="ECO:0007669"/>
    <property type="project" value="InterPro"/>
</dbReference>
<dbReference type="PANTHER" id="PTHR33308">
    <property type="entry name" value="PEPTIDOGLYCAN HYDROLASE FLGJ"/>
    <property type="match status" value="1"/>
</dbReference>
<dbReference type="Pfam" id="PF01832">
    <property type="entry name" value="Glucosaminidase"/>
    <property type="match status" value="1"/>
</dbReference>
<sequence length="453" mass="50536">MDFFKNNKKSYLLLTTFSLFLVGTVIVGVTNREELHLLAKTSDVVETKKEASKNSAKKEAFKDSSGMEASKDSSEEEASIDLSGTEASKDSSEEETSKNSSETEASKDSTEEKDVADTSEKEEGKEEKETDKESSEKAPTVISPEKEVIKDSSEQTANKVVEKPQEKPAEQKSEMTKKPAEQATDDAKPKDENLATLAKEELEDNYYFSVIKNQTTEEFIDTLKKDASEIAWQNDLYASVMIAQAILETGSGNSALSSEPNYNLFGVKGSYDGASVMMKTNEDDGNGNLFMIQSAFRKYPSYRESLEDYAALLKGGISGNPTFYQNTWKSKSKAYTDVTAFLTGRYATDIHYAKKLNAIITTYRLTQYDVQLDAKQKDKEIKQTSQQKENQTKVNQQKNEVEAATDSQSVSSKSTEKMTKKEGINFDEEEQIGLMKRKIQEVSSDTNILFKGQ</sequence>
<feature type="domain" description="Mannosyl-glycoprotein endo-beta-N-acetylglucosamidase-like" evidence="4">
    <location>
        <begin position="209"/>
        <end position="369"/>
    </location>
</feature>
<keyword evidence="6" id="KW-1185">Reference proteome</keyword>
<dbReference type="AlphaFoldDB" id="A0A1H9S2X5"/>
<proteinExistence type="inferred from homology"/>
<dbReference type="Proteomes" id="UP000198948">
    <property type="component" value="Unassembled WGS sequence"/>
</dbReference>
<evidence type="ECO:0000256" key="3">
    <source>
        <dbReference type="SAM" id="MobiDB-lite"/>
    </source>
</evidence>
<dbReference type="SMART" id="SM00047">
    <property type="entry name" value="LYZ2"/>
    <property type="match status" value="1"/>
</dbReference>
<feature type="compositionally biased region" description="Basic and acidic residues" evidence="3">
    <location>
        <begin position="414"/>
        <end position="424"/>
    </location>
</feature>
<dbReference type="STRING" id="142588.SAMN04488559_10670"/>
<feature type="compositionally biased region" description="Basic and acidic residues" evidence="3">
    <location>
        <begin position="104"/>
        <end position="136"/>
    </location>
</feature>
<accession>A0A1H9S2X5</accession>
<organism evidence="5 6">
    <name type="scientific">Isobaculum melis</name>
    <dbReference type="NCBI Taxonomy" id="142588"/>
    <lineage>
        <taxon>Bacteria</taxon>
        <taxon>Bacillati</taxon>
        <taxon>Bacillota</taxon>
        <taxon>Bacilli</taxon>
        <taxon>Lactobacillales</taxon>
        <taxon>Carnobacteriaceae</taxon>
        <taxon>Isobaculum</taxon>
    </lineage>
</organism>
<feature type="compositionally biased region" description="Basic and acidic residues" evidence="3">
    <location>
        <begin position="87"/>
        <end position="97"/>
    </location>
</feature>
<name>A0A1H9S2X5_9LACT</name>